<evidence type="ECO:0000256" key="1">
    <source>
        <dbReference type="SAM" id="MobiDB-lite"/>
    </source>
</evidence>
<dbReference type="EMBL" id="CAQL01000959">
    <property type="protein sequence ID" value="CCQ58076.1"/>
    <property type="molecule type" value="Genomic_DNA"/>
</dbReference>
<name>T2IWM4_CROWT</name>
<reference evidence="2 3" key="1">
    <citation type="submission" date="2013-01" db="EMBL/GenBank/DDBJ databases">
        <authorList>
            <person name="Bench S."/>
        </authorList>
    </citation>
    <scope>NUCLEOTIDE SEQUENCE [LARGE SCALE GENOMIC DNA]</scope>
    <source>
        <strain evidence="2 3">WH 0005</strain>
    </source>
</reference>
<evidence type="ECO:0000313" key="3">
    <source>
        <dbReference type="Proteomes" id="UP000017981"/>
    </source>
</evidence>
<feature type="region of interest" description="Disordered" evidence="1">
    <location>
        <begin position="1"/>
        <end position="37"/>
    </location>
</feature>
<dbReference type="AlphaFoldDB" id="T2IWM4"/>
<accession>T2IWM4</accession>
<gene>
    <name evidence="2" type="ORF">CWATWH0005_826</name>
</gene>
<evidence type="ECO:0000313" key="2">
    <source>
        <dbReference type="EMBL" id="CCQ58076.1"/>
    </source>
</evidence>
<reference evidence="2 3" key="2">
    <citation type="submission" date="2013-09" db="EMBL/GenBank/DDBJ databases">
        <title>Whole genome comparison of six Crocosphaera watsonii strains with differing phenotypes.</title>
        <authorList>
            <person name="Bench S.R."/>
            <person name="Heller P."/>
            <person name="Frank I."/>
            <person name="Arciniega M."/>
            <person name="Shilova I.N."/>
            <person name="Zehr J.P."/>
        </authorList>
    </citation>
    <scope>NUCLEOTIDE SEQUENCE [LARGE SCALE GENOMIC DNA]</scope>
    <source>
        <strain evidence="2 3">WH 0005</strain>
    </source>
</reference>
<comment type="caution">
    <text evidence="2">The sequence shown here is derived from an EMBL/GenBank/DDBJ whole genome shotgun (WGS) entry which is preliminary data.</text>
</comment>
<dbReference type="Proteomes" id="UP000017981">
    <property type="component" value="Unassembled WGS sequence"/>
</dbReference>
<protein>
    <submittedName>
        <fullName evidence="2">Uncharacterized protein</fullName>
    </submittedName>
</protein>
<proteinExistence type="predicted"/>
<organism evidence="2 3">
    <name type="scientific">Crocosphaera watsonii WH 0005</name>
    <dbReference type="NCBI Taxonomy" id="423472"/>
    <lineage>
        <taxon>Bacteria</taxon>
        <taxon>Bacillati</taxon>
        <taxon>Cyanobacteriota</taxon>
        <taxon>Cyanophyceae</taxon>
        <taxon>Oscillatoriophycideae</taxon>
        <taxon>Chroococcales</taxon>
        <taxon>Aphanothecaceae</taxon>
        <taxon>Crocosphaera</taxon>
    </lineage>
</organism>
<feature type="compositionally biased region" description="Pro residues" evidence="1">
    <location>
        <begin position="13"/>
        <end position="24"/>
    </location>
</feature>
<sequence>MQGEQSEKMGLPPLLPRPPPPQEPPSTGAFRAKPTQY</sequence>